<evidence type="ECO:0000313" key="4">
    <source>
        <dbReference type="EMBL" id="KAI1708297.1"/>
    </source>
</evidence>
<dbReference type="SMART" id="SM00908">
    <property type="entry name" value="Gal-bind_lectin"/>
    <property type="match status" value="2"/>
</dbReference>
<dbReference type="PANTHER" id="PTHR11346">
    <property type="entry name" value="GALECTIN"/>
    <property type="match status" value="1"/>
</dbReference>
<dbReference type="InterPro" id="IPR044156">
    <property type="entry name" value="Galectin-like"/>
</dbReference>
<reference evidence="4" key="1">
    <citation type="submission" date="2022-01" db="EMBL/GenBank/DDBJ databases">
        <title>Genome Sequence Resource for Two Populations of Ditylenchus destructor, the Migratory Endoparasitic Phytonematode.</title>
        <authorList>
            <person name="Zhang H."/>
            <person name="Lin R."/>
            <person name="Xie B."/>
        </authorList>
    </citation>
    <scope>NUCLEOTIDE SEQUENCE</scope>
    <source>
        <strain evidence="4">BazhouSP</strain>
    </source>
</reference>
<dbReference type="AlphaFoldDB" id="A0AAD4MW18"/>
<evidence type="ECO:0000259" key="3">
    <source>
        <dbReference type="PROSITE" id="PS51304"/>
    </source>
</evidence>
<dbReference type="SUPFAM" id="SSF49899">
    <property type="entry name" value="Concanavalin A-like lectins/glucanases"/>
    <property type="match status" value="2"/>
</dbReference>
<proteinExistence type="predicted"/>
<dbReference type="InterPro" id="IPR001079">
    <property type="entry name" value="Galectin_CRD"/>
</dbReference>
<dbReference type="CDD" id="cd00070">
    <property type="entry name" value="GLECT"/>
    <property type="match status" value="2"/>
</dbReference>
<evidence type="ECO:0000256" key="1">
    <source>
        <dbReference type="ARBA" id="ARBA00022734"/>
    </source>
</evidence>
<sequence>MASILRKLFGFRRKRITKKDSITGRNNTFPVPYLSKLEGNQLQPGQSLIVRGLIIGNHEFVINLTSGPRVELDEEIDTLDDRLLCLRATIADKRPRIHLNACVNGEWGREGTIKHKWHHGDEFDIRVRCHEDEFEVFLDHKLVARFAHYVPLSNITHIYINGDIELYSVSWEGRTYTVPYAADIPGNFYPGRKLYVSGQAKKRAKQFKLELHSGQNVALSINPRFPSKKVICNTKTDKEWGKEVRLTGQDDFPFRRKRTFDLLVYCEDNKFVIYVDDCLLGTYEHVINPRSIEKITIDGDLILHGVHLK</sequence>
<feature type="domain" description="Galectin" evidence="3">
    <location>
        <begin position="34"/>
        <end position="172"/>
    </location>
</feature>
<dbReference type="EMBL" id="JAKKPZ010000036">
    <property type="protein sequence ID" value="KAI1708297.1"/>
    <property type="molecule type" value="Genomic_DNA"/>
</dbReference>
<feature type="domain" description="Galectin" evidence="3">
    <location>
        <begin position="180"/>
        <end position="309"/>
    </location>
</feature>
<dbReference type="GO" id="GO:0030246">
    <property type="term" value="F:carbohydrate binding"/>
    <property type="evidence" value="ECO:0007669"/>
    <property type="project" value="UniProtKB-UniRule"/>
</dbReference>
<dbReference type="Proteomes" id="UP001201812">
    <property type="component" value="Unassembled WGS sequence"/>
</dbReference>
<protein>
    <recommendedName>
        <fullName evidence="2">Galectin</fullName>
    </recommendedName>
</protein>
<dbReference type="PANTHER" id="PTHR11346:SF189">
    <property type="entry name" value="GALECTIN"/>
    <property type="match status" value="1"/>
</dbReference>
<dbReference type="InterPro" id="IPR013320">
    <property type="entry name" value="ConA-like_dom_sf"/>
</dbReference>
<keyword evidence="1 2" id="KW-0430">Lectin</keyword>
<dbReference type="PROSITE" id="PS51304">
    <property type="entry name" value="GALECTIN"/>
    <property type="match status" value="2"/>
</dbReference>
<dbReference type="FunFam" id="2.60.120.200:FF:000261">
    <property type="entry name" value="Galectin"/>
    <property type="match status" value="1"/>
</dbReference>
<gene>
    <name evidence="4" type="ORF">DdX_11977</name>
</gene>
<keyword evidence="5" id="KW-1185">Reference proteome</keyword>
<accession>A0AAD4MW18</accession>
<dbReference type="Gene3D" id="2.60.120.200">
    <property type="match status" value="2"/>
</dbReference>
<comment type="caution">
    <text evidence="4">The sequence shown here is derived from an EMBL/GenBank/DDBJ whole genome shotgun (WGS) entry which is preliminary data.</text>
</comment>
<dbReference type="SMART" id="SM00276">
    <property type="entry name" value="GLECT"/>
    <property type="match status" value="2"/>
</dbReference>
<dbReference type="Pfam" id="PF00337">
    <property type="entry name" value="Gal-bind_lectin"/>
    <property type="match status" value="2"/>
</dbReference>
<evidence type="ECO:0000256" key="2">
    <source>
        <dbReference type="RuleBase" id="RU102079"/>
    </source>
</evidence>
<organism evidence="4 5">
    <name type="scientific">Ditylenchus destructor</name>
    <dbReference type="NCBI Taxonomy" id="166010"/>
    <lineage>
        <taxon>Eukaryota</taxon>
        <taxon>Metazoa</taxon>
        <taxon>Ecdysozoa</taxon>
        <taxon>Nematoda</taxon>
        <taxon>Chromadorea</taxon>
        <taxon>Rhabditida</taxon>
        <taxon>Tylenchina</taxon>
        <taxon>Tylenchomorpha</taxon>
        <taxon>Sphaerularioidea</taxon>
        <taxon>Anguinidae</taxon>
        <taxon>Anguininae</taxon>
        <taxon>Ditylenchus</taxon>
    </lineage>
</organism>
<evidence type="ECO:0000313" key="5">
    <source>
        <dbReference type="Proteomes" id="UP001201812"/>
    </source>
</evidence>
<name>A0AAD4MW18_9BILA</name>